<evidence type="ECO:0000313" key="2">
    <source>
        <dbReference type="EMBL" id="CBY20679.1"/>
    </source>
</evidence>
<reference evidence="2 3" key="1">
    <citation type="journal article" date="2010" name="Science">
        <title>Plasticity of animal genome architecture unmasked by rapid evolution of a pelagic tunicate.</title>
        <authorList>
            <person name="Denoeud F."/>
            <person name="Henriet S."/>
            <person name="Mungpakdee S."/>
            <person name="Aury J.M."/>
            <person name="Da Silva C."/>
            <person name="Brinkmann H."/>
            <person name="Mikhaleva J."/>
            <person name="Olsen L.C."/>
            <person name="Jubin C."/>
            <person name="Canestro C."/>
            <person name="Bouquet J.M."/>
            <person name="Danks G."/>
            <person name="Poulain J."/>
            <person name="Campsteijn C."/>
            <person name="Adamski M."/>
            <person name="Cross I."/>
            <person name="Yadetie F."/>
            <person name="Muffato M."/>
            <person name="Louis A."/>
            <person name="Butcher S."/>
            <person name="Tsagkogeorga G."/>
            <person name="Konrad A."/>
            <person name="Singh S."/>
            <person name="Jensen M.F."/>
            <person name="Cong E.H."/>
            <person name="Eikeseth-Otteraa H."/>
            <person name="Noel B."/>
            <person name="Anthouard V."/>
            <person name="Porcel B.M."/>
            <person name="Kachouri-Lafond R."/>
            <person name="Nishino A."/>
            <person name="Ugolini M."/>
            <person name="Chourrout P."/>
            <person name="Nishida H."/>
            <person name="Aasland R."/>
            <person name="Huzurbazar S."/>
            <person name="Westhof E."/>
            <person name="Delsuc F."/>
            <person name="Lehrach H."/>
            <person name="Reinhardt R."/>
            <person name="Weissenbach J."/>
            <person name="Roy S.W."/>
            <person name="Artiguenave F."/>
            <person name="Postlethwait J.H."/>
            <person name="Manak J.R."/>
            <person name="Thompson E.M."/>
            <person name="Jaillon O."/>
            <person name="Du Pasquier L."/>
            <person name="Boudinot P."/>
            <person name="Liberles D.A."/>
            <person name="Volff J.N."/>
            <person name="Philippe H."/>
            <person name="Lenhard B."/>
            <person name="Roest Crollius H."/>
            <person name="Wincker P."/>
            <person name="Chourrout D."/>
        </authorList>
    </citation>
    <scope>NUCLEOTIDE SEQUENCE [LARGE SCALE GENOMIC DNA]</scope>
</reference>
<gene>
    <name evidence="2" type="ORF">GSOID_T00000682001</name>
</gene>
<organism evidence="2 3">
    <name type="scientific">Oikopleura dioica</name>
    <name type="common">Tunicate</name>
    <dbReference type="NCBI Taxonomy" id="34765"/>
    <lineage>
        <taxon>Eukaryota</taxon>
        <taxon>Metazoa</taxon>
        <taxon>Chordata</taxon>
        <taxon>Tunicata</taxon>
        <taxon>Appendicularia</taxon>
        <taxon>Copelata</taxon>
        <taxon>Oikopleuridae</taxon>
        <taxon>Oikopleura</taxon>
    </lineage>
</organism>
<sequence length="637" mass="70557">MSRYLELAAEWREIIVQKSKFLSELEMEDWRAAVLNWKFGVGLGAAWFLFRRVRNRQHYHHLCEYEYGQYKNVPDWLPSINGRTLDFLAWICNTQVGDLLINKIIMTVVGVPKFRTLKITEGPTFFPFAPHNLPVASLREPVDISGLEKAHKELSYVPNEFRYRRAFEYVQAYRNSQLTPLDVAERIIETIKITNPSLKMLCDWHPEMILEQARESTERYISGKILSPLDGTFCVVKDQISVAGHCNRSGLSFINKIEDEDAPLVTKVRDAGIIIVGISNMTELGMSVFGANPSSYHGTCRNPINTDYYPGGSSSGTAAAICSGLVPFGIGTDGGGSIRMPSCQTGIVGLKTTFSRVSANSYAKAKTCCSTVANIGPMASNIIDLALFYQVLAGPIRGDAFSMAQPKVKVPKELTPYLDGIKIGVDWKWAELSRPEVFINFKKKIEYLAERGARIIGVDIPELDFISTGHLISIVSEGSEAIGEALNKQRKIAPDNVVILNAGLSCCMASDFTLAAKYRTRLMTYLKGLFKTIDVLANPTCAQTAERILDGDENGSWKFGATLRYMMYVKLSNYSGIPSMSVPSGFAPNGLPTGIMLQINYPPVRLICSKSLTIVNLSKSLFCAISTKFKLTQSINS</sequence>
<dbReference type="InParanoid" id="E4WSE6"/>
<dbReference type="InterPro" id="IPR036928">
    <property type="entry name" value="AS_sf"/>
</dbReference>
<name>E4WSE6_OIKDI</name>
<accession>E4WSE6</accession>
<dbReference type="OrthoDB" id="421993at2759"/>
<dbReference type="PANTHER" id="PTHR11895">
    <property type="entry name" value="TRANSAMIDASE"/>
    <property type="match status" value="1"/>
</dbReference>
<dbReference type="PANTHER" id="PTHR11895:SF67">
    <property type="entry name" value="AMIDASE DOMAIN-CONTAINING PROTEIN"/>
    <property type="match status" value="1"/>
</dbReference>
<dbReference type="Proteomes" id="UP000001307">
    <property type="component" value="Unassembled WGS sequence"/>
</dbReference>
<keyword evidence="3" id="KW-1185">Reference proteome</keyword>
<dbReference type="GO" id="GO:0003824">
    <property type="term" value="F:catalytic activity"/>
    <property type="evidence" value="ECO:0007669"/>
    <property type="project" value="InterPro"/>
</dbReference>
<dbReference type="Pfam" id="PF01425">
    <property type="entry name" value="Amidase"/>
    <property type="match status" value="1"/>
</dbReference>
<protein>
    <recommendedName>
        <fullName evidence="1">Amidase domain-containing protein</fullName>
    </recommendedName>
</protein>
<dbReference type="EMBL" id="FN653015">
    <property type="protein sequence ID" value="CBY20679.1"/>
    <property type="molecule type" value="Genomic_DNA"/>
</dbReference>
<dbReference type="InterPro" id="IPR000120">
    <property type="entry name" value="Amidase"/>
</dbReference>
<dbReference type="AlphaFoldDB" id="E4WSE6"/>
<dbReference type="SUPFAM" id="SSF75304">
    <property type="entry name" value="Amidase signature (AS) enzymes"/>
    <property type="match status" value="1"/>
</dbReference>
<evidence type="ECO:0000313" key="3">
    <source>
        <dbReference type="Proteomes" id="UP000001307"/>
    </source>
</evidence>
<proteinExistence type="predicted"/>
<evidence type="ECO:0000259" key="1">
    <source>
        <dbReference type="Pfam" id="PF01425"/>
    </source>
</evidence>
<dbReference type="FunCoup" id="E4WSE6">
    <property type="interactions" value="277"/>
</dbReference>
<dbReference type="InterPro" id="IPR023631">
    <property type="entry name" value="Amidase_dom"/>
</dbReference>
<dbReference type="Gene3D" id="3.90.1300.10">
    <property type="entry name" value="Amidase signature (AS) domain"/>
    <property type="match status" value="1"/>
</dbReference>
<feature type="domain" description="Amidase" evidence="1">
    <location>
        <begin position="183"/>
        <end position="597"/>
    </location>
</feature>